<dbReference type="AlphaFoldDB" id="A0A8J5WXV6"/>
<name>A0A8J5WXV6_ZIZPA</name>
<dbReference type="Pfam" id="PF01263">
    <property type="entry name" value="Aldose_epim"/>
    <property type="match status" value="1"/>
</dbReference>
<dbReference type="GO" id="GO:0016853">
    <property type="term" value="F:isomerase activity"/>
    <property type="evidence" value="ECO:0007669"/>
    <property type="project" value="InterPro"/>
</dbReference>
<protein>
    <submittedName>
        <fullName evidence="1">Uncharacterized protein</fullName>
    </submittedName>
</protein>
<dbReference type="GO" id="GO:0005975">
    <property type="term" value="P:carbohydrate metabolic process"/>
    <property type="evidence" value="ECO:0007669"/>
    <property type="project" value="InterPro"/>
</dbReference>
<dbReference type="EMBL" id="JAAALK010000080">
    <property type="protein sequence ID" value="KAG8095478.1"/>
    <property type="molecule type" value="Genomic_DNA"/>
</dbReference>
<gene>
    <name evidence="1" type="ORF">GUJ93_ZPchr0012g20440</name>
</gene>
<dbReference type="OrthoDB" id="274691at2759"/>
<reference evidence="1" key="2">
    <citation type="submission" date="2021-02" db="EMBL/GenBank/DDBJ databases">
        <authorList>
            <person name="Kimball J.A."/>
            <person name="Haas M.W."/>
            <person name="Macchietto M."/>
            <person name="Kono T."/>
            <person name="Duquette J."/>
            <person name="Shao M."/>
        </authorList>
    </citation>
    <scope>NUCLEOTIDE SEQUENCE</scope>
    <source>
        <tissue evidence="1">Fresh leaf tissue</tissue>
    </source>
</reference>
<accession>A0A8J5WXV6</accession>
<evidence type="ECO:0000313" key="1">
    <source>
        <dbReference type="EMBL" id="KAG8095478.1"/>
    </source>
</evidence>
<comment type="caution">
    <text evidence="1">The sequence shown here is derived from an EMBL/GenBank/DDBJ whole genome shotgun (WGS) entry which is preliminary data.</text>
</comment>
<keyword evidence="2" id="KW-1185">Reference proteome</keyword>
<sequence length="204" mass="21643">MAAKAEILELSNGRITAKIATWGATITSLIVPDAHGNLADLVLGFDTLEPYVPLATFVLALHLRLRAQLAPKPLSVLRAEALRDAEEGSVEEGFGPGLELELRPGPSGGGGGEACCEALGSEGSSVAVRQIRADFGELKASVSTEESIRRICEGRISEGIQLRVPKKMETILRPQPDKVVVFEAFFEAGLGLPVVDMLSEVLKA</sequence>
<organism evidence="1 2">
    <name type="scientific">Zizania palustris</name>
    <name type="common">Northern wild rice</name>
    <dbReference type="NCBI Taxonomy" id="103762"/>
    <lineage>
        <taxon>Eukaryota</taxon>
        <taxon>Viridiplantae</taxon>
        <taxon>Streptophyta</taxon>
        <taxon>Embryophyta</taxon>
        <taxon>Tracheophyta</taxon>
        <taxon>Spermatophyta</taxon>
        <taxon>Magnoliopsida</taxon>
        <taxon>Liliopsida</taxon>
        <taxon>Poales</taxon>
        <taxon>Poaceae</taxon>
        <taxon>BOP clade</taxon>
        <taxon>Oryzoideae</taxon>
        <taxon>Oryzeae</taxon>
        <taxon>Zizaniinae</taxon>
        <taxon>Zizania</taxon>
    </lineage>
</organism>
<proteinExistence type="predicted"/>
<evidence type="ECO:0000313" key="2">
    <source>
        <dbReference type="Proteomes" id="UP000729402"/>
    </source>
</evidence>
<dbReference type="Proteomes" id="UP000729402">
    <property type="component" value="Unassembled WGS sequence"/>
</dbReference>
<reference evidence="1" key="1">
    <citation type="journal article" date="2021" name="bioRxiv">
        <title>Whole Genome Assembly and Annotation of Northern Wild Rice, Zizania palustris L., Supports a Whole Genome Duplication in the Zizania Genus.</title>
        <authorList>
            <person name="Haas M."/>
            <person name="Kono T."/>
            <person name="Macchietto M."/>
            <person name="Millas R."/>
            <person name="McGilp L."/>
            <person name="Shao M."/>
            <person name="Duquette J."/>
            <person name="Hirsch C.N."/>
            <person name="Kimball J."/>
        </authorList>
    </citation>
    <scope>NUCLEOTIDE SEQUENCE</scope>
    <source>
        <tissue evidence="1">Fresh leaf tissue</tissue>
    </source>
</reference>
<dbReference type="InterPro" id="IPR008183">
    <property type="entry name" value="Aldose_1/G6P_1-epimerase"/>
</dbReference>